<proteinExistence type="predicted"/>
<reference evidence="1 2" key="1">
    <citation type="submission" date="2014-07" db="EMBL/GenBank/DDBJ databases">
        <title>Methanogenic archaea and the global carbon cycle.</title>
        <authorList>
            <person name="Henriksen J.R."/>
            <person name="Luke J."/>
            <person name="Reinhart S."/>
            <person name="Benedict M.N."/>
            <person name="Youngblut N.D."/>
            <person name="Metcalf M.E."/>
            <person name="Whitaker R.J."/>
            <person name="Metcalf W.W."/>
        </authorList>
    </citation>
    <scope>NUCLEOTIDE SEQUENCE [LARGE SCALE GENOMIC DNA]</scope>
    <source>
        <strain evidence="1 2">Z-7289</strain>
    </source>
</reference>
<keyword evidence="2" id="KW-1185">Reference proteome</keyword>
<accession>A0A0E3S3C2</accession>
<evidence type="ECO:0000313" key="2">
    <source>
        <dbReference type="Proteomes" id="UP000033072"/>
    </source>
</evidence>
<dbReference type="OrthoDB" id="8690at2157"/>
<dbReference type="GeneID" id="24806968"/>
<dbReference type="KEGG" id="mls:MSLAZ_2163"/>
<organism evidence="1 2">
    <name type="scientific">Methanosarcina lacustris Z-7289</name>
    <dbReference type="NCBI Taxonomy" id="1434111"/>
    <lineage>
        <taxon>Archaea</taxon>
        <taxon>Methanobacteriati</taxon>
        <taxon>Methanobacteriota</taxon>
        <taxon>Stenosarchaea group</taxon>
        <taxon>Methanomicrobia</taxon>
        <taxon>Methanosarcinales</taxon>
        <taxon>Methanosarcinaceae</taxon>
        <taxon>Methanosarcina</taxon>
    </lineage>
</organism>
<dbReference type="SUPFAM" id="SSF54909">
    <property type="entry name" value="Dimeric alpha+beta barrel"/>
    <property type="match status" value="1"/>
</dbReference>
<sequence>MVYVVVKHKVEDYYRWKPVFDEHGTTRGKAGCRGGQLFRSSDEPDDLFILFEWDKKENATKFVESEDLKKRMQQAGVIGKPETYILEKIEDFPV</sequence>
<evidence type="ECO:0008006" key="3">
    <source>
        <dbReference type="Google" id="ProtNLM"/>
    </source>
</evidence>
<dbReference type="EMBL" id="CP009515">
    <property type="protein sequence ID" value="AKB75424.1"/>
    <property type="molecule type" value="Genomic_DNA"/>
</dbReference>
<dbReference type="Gene3D" id="3.30.70.100">
    <property type="match status" value="1"/>
</dbReference>
<dbReference type="PATRIC" id="fig|1434111.4.peg.2875"/>
<dbReference type="Proteomes" id="UP000033072">
    <property type="component" value="Chromosome"/>
</dbReference>
<dbReference type="AlphaFoldDB" id="A0A0E3S3C2"/>
<evidence type="ECO:0000313" key="1">
    <source>
        <dbReference type="EMBL" id="AKB75424.1"/>
    </source>
</evidence>
<name>A0A0E3S3C2_9EURY</name>
<dbReference type="InterPro" id="IPR011008">
    <property type="entry name" value="Dimeric_a/b-barrel"/>
</dbReference>
<dbReference type="STRING" id="1434111.MSLAZ_2163"/>
<dbReference type="RefSeq" id="WP_048126923.1">
    <property type="nucleotide sequence ID" value="NZ_CP009515.1"/>
</dbReference>
<dbReference type="HOGENOM" id="CLU_168032_1_0_2"/>
<gene>
    <name evidence="1" type="ORF">MSLAZ_2163</name>
</gene>
<protein>
    <recommendedName>
        <fullName evidence="3">ABM domain-containing protein</fullName>
    </recommendedName>
</protein>